<organism evidence="1 2">
    <name type="scientific">Paenibacillus pini JCM 16418</name>
    <dbReference type="NCBI Taxonomy" id="1236976"/>
    <lineage>
        <taxon>Bacteria</taxon>
        <taxon>Bacillati</taxon>
        <taxon>Bacillota</taxon>
        <taxon>Bacilli</taxon>
        <taxon>Bacillales</taxon>
        <taxon>Paenibacillaceae</taxon>
        <taxon>Paenibacillus</taxon>
    </lineage>
</organism>
<sequence length="168" mass="19056">MYKIGTKMLVEAIDLLSQHAPVYTFYVGANHDKLLSYYATEHLGAWFRNDPNVSVDTNPKIRKYVEFGLNLIQFSHGHAEGKRIGELMPVEAREAWGRTTYHEVHAGHFHSERTITKDNGVIVRFMGSPSGSDTWHYESGYVGAVKKGQSFLWDKQNGLELVINTTVK</sequence>
<evidence type="ECO:0000313" key="1">
    <source>
        <dbReference type="EMBL" id="GAF10930.1"/>
    </source>
</evidence>
<accession>W7YJ42</accession>
<evidence type="ECO:0000313" key="2">
    <source>
        <dbReference type="Proteomes" id="UP000019364"/>
    </source>
</evidence>
<dbReference type="Proteomes" id="UP000019364">
    <property type="component" value="Unassembled WGS sequence"/>
</dbReference>
<name>W7YJ42_9BACL</name>
<evidence type="ECO:0008006" key="3">
    <source>
        <dbReference type="Google" id="ProtNLM"/>
    </source>
</evidence>
<gene>
    <name evidence="1" type="ORF">JCM16418_5170</name>
</gene>
<dbReference type="eggNOG" id="ENOG5030B2M">
    <property type="taxonomic scope" value="Bacteria"/>
</dbReference>
<dbReference type="AlphaFoldDB" id="W7YJ42"/>
<dbReference type="SUPFAM" id="SSF56300">
    <property type="entry name" value="Metallo-dependent phosphatases"/>
    <property type="match status" value="1"/>
</dbReference>
<protein>
    <recommendedName>
        <fullName evidence="3">Calcineurin-like phosphoesterase domain-containing protein</fullName>
    </recommendedName>
</protein>
<dbReference type="EMBL" id="BAVZ01000062">
    <property type="protein sequence ID" value="GAF10930.1"/>
    <property type="molecule type" value="Genomic_DNA"/>
</dbReference>
<proteinExistence type="predicted"/>
<dbReference type="STRING" id="1236976.JCM16418_5170"/>
<dbReference type="InterPro" id="IPR029052">
    <property type="entry name" value="Metallo-depent_PP-like"/>
</dbReference>
<reference evidence="1 2" key="1">
    <citation type="journal article" date="2014" name="Genome Announc.">
        <title>Draft Genome Sequence of Paenibacillus pini JCM 16418T, Isolated from the Rhizosphere of Pine Tree.</title>
        <authorList>
            <person name="Yuki M."/>
            <person name="Oshima K."/>
            <person name="Suda W."/>
            <person name="Oshida Y."/>
            <person name="Kitamura K."/>
            <person name="Iida Y."/>
            <person name="Hattori M."/>
            <person name="Ohkuma M."/>
        </authorList>
    </citation>
    <scope>NUCLEOTIDE SEQUENCE [LARGE SCALE GENOMIC DNA]</scope>
    <source>
        <strain evidence="1 2">JCM 16418</strain>
    </source>
</reference>
<comment type="caution">
    <text evidence="1">The sequence shown here is derived from an EMBL/GenBank/DDBJ whole genome shotgun (WGS) entry which is preliminary data.</text>
</comment>
<keyword evidence="2" id="KW-1185">Reference proteome</keyword>